<organism evidence="2 3">
    <name type="scientific">Lentisphaera araneosa HTCC2155</name>
    <dbReference type="NCBI Taxonomy" id="313628"/>
    <lineage>
        <taxon>Bacteria</taxon>
        <taxon>Pseudomonadati</taxon>
        <taxon>Lentisphaerota</taxon>
        <taxon>Lentisphaeria</taxon>
        <taxon>Lentisphaerales</taxon>
        <taxon>Lentisphaeraceae</taxon>
        <taxon>Lentisphaera</taxon>
    </lineage>
</organism>
<name>A6DI06_9BACT</name>
<proteinExistence type="predicted"/>
<dbReference type="AlphaFoldDB" id="A6DI06"/>
<protein>
    <submittedName>
        <fullName evidence="2">Transposase</fullName>
    </submittedName>
</protein>
<dbReference type="Pfam" id="PF01610">
    <property type="entry name" value="DDE_Tnp_ISL3"/>
    <property type="match status" value="1"/>
</dbReference>
<dbReference type="PANTHER" id="PTHR33498:SF1">
    <property type="entry name" value="TRANSPOSASE FOR INSERTION SEQUENCE ELEMENT IS1557"/>
    <property type="match status" value="1"/>
</dbReference>
<comment type="caution">
    <text evidence="2">The sequence shown here is derived from an EMBL/GenBank/DDBJ whole genome shotgun (WGS) entry which is preliminary data.</text>
</comment>
<evidence type="ECO:0000259" key="1">
    <source>
        <dbReference type="Pfam" id="PF01610"/>
    </source>
</evidence>
<feature type="domain" description="Transposase IS204/IS1001/IS1096/IS1165 DDE" evidence="1">
    <location>
        <begin position="3"/>
        <end position="96"/>
    </location>
</feature>
<dbReference type="EMBL" id="ABCK01000004">
    <property type="protein sequence ID" value="EDM28660.1"/>
    <property type="molecule type" value="Genomic_DNA"/>
</dbReference>
<dbReference type="PANTHER" id="PTHR33498">
    <property type="entry name" value="TRANSPOSASE FOR INSERTION SEQUENCE ELEMENT IS1557"/>
    <property type="match status" value="1"/>
</dbReference>
<reference evidence="2 3" key="1">
    <citation type="journal article" date="2010" name="J. Bacteriol.">
        <title>Genome sequence of Lentisphaera araneosa HTCC2155T, the type species of the order Lentisphaerales in the phylum Lentisphaerae.</title>
        <authorList>
            <person name="Thrash J.C."/>
            <person name="Cho J.C."/>
            <person name="Vergin K.L."/>
            <person name="Morris R.M."/>
            <person name="Giovannoni S.J."/>
        </authorList>
    </citation>
    <scope>NUCLEOTIDE SEQUENCE [LARGE SCALE GENOMIC DNA]</scope>
    <source>
        <strain evidence="2 3">HTCC2155</strain>
    </source>
</reference>
<accession>A6DI06</accession>
<dbReference type="InterPro" id="IPR002560">
    <property type="entry name" value="Transposase_DDE"/>
</dbReference>
<gene>
    <name evidence="2" type="ORF">LNTAR_08824</name>
</gene>
<evidence type="ECO:0000313" key="3">
    <source>
        <dbReference type="Proteomes" id="UP000004947"/>
    </source>
</evidence>
<evidence type="ECO:0000313" key="2">
    <source>
        <dbReference type="EMBL" id="EDM28660.1"/>
    </source>
</evidence>
<dbReference type="STRING" id="313628.LNTAR_08824"/>
<dbReference type="Proteomes" id="UP000004947">
    <property type="component" value="Unassembled WGS sequence"/>
</dbReference>
<dbReference type="eggNOG" id="COG3464">
    <property type="taxonomic scope" value="Bacteria"/>
</dbReference>
<keyword evidence="3" id="KW-1185">Reference proteome</keyword>
<sequence length="108" mass="12585">MGATYALKEALRRINKIKDLAFVENALTYWCEKAHCSKVPELISMAKTIRKHYSGILAFWKTKITSAVMEGFNNKIGWLTRQAYGYRDEEYLILKIIDLPNLKTERQL</sequence>
<dbReference type="InterPro" id="IPR047951">
    <property type="entry name" value="Transpos_ISL3"/>
</dbReference>